<dbReference type="InterPro" id="IPR019775">
    <property type="entry name" value="WD40_repeat_CS"/>
</dbReference>
<dbReference type="InterPro" id="IPR015943">
    <property type="entry name" value="WD40/YVTN_repeat-like_dom_sf"/>
</dbReference>
<proteinExistence type="predicted"/>
<dbReference type="Pfam" id="PF00400">
    <property type="entry name" value="WD40"/>
    <property type="match status" value="5"/>
</dbReference>
<organism evidence="4 5">
    <name type="scientific">Pontibacter populi</name>
    <dbReference type="NCBI Taxonomy" id="890055"/>
    <lineage>
        <taxon>Bacteria</taxon>
        <taxon>Pseudomonadati</taxon>
        <taxon>Bacteroidota</taxon>
        <taxon>Cytophagia</taxon>
        <taxon>Cytophagales</taxon>
        <taxon>Hymenobacteraceae</taxon>
        <taxon>Pontibacter</taxon>
    </lineage>
</organism>
<dbReference type="InterPro" id="IPR036322">
    <property type="entry name" value="WD40_repeat_dom_sf"/>
</dbReference>
<dbReference type="Proteomes" id="UP000774935">
    <property type="component" value="Unassembled WGS sequence"/>
</dbReference>
<feature type="repeat" description="WD" evidence="3">
    <location>
        <begin position="152"/>
        <end position="193"/>
    </location>
</feature>
<reference evidence="4 5" key="1">
    <citation type="submission" date="2021-07" db="EMBL/GenBank/DDBJ databases">
        <authorList>
            <person name="Kim M.K."/>
        </authorList>
    </citation>
    <scope>NUCLEOTIDE SEQUENCE [LARGE SCALE GENOMIC DNA]</scope>
    <source>
        <strain evidence="4 5">HLY7-15</strain>
    </source>
</reference>
<feature type="repeat" description="WD" evidence="3">
    <location>
        <begin position="194"/>
        <end position="235"/>
    </location>
</feature>
<evidence type="ECO:0000256" key="2">
    <source>
        <dbReference type="ARBA" id="ARBA00022737"/>
    </source>
</evidence>
<dbReference type="PROSITE" id="PS50294">
    <property type="entry name" value="WD_REPEATS_REGION"/>
    <property type="match status" value="4"/>
</dbReference>
<comment type="caution">
    <text evidence="4">The sequence shown here is derived from an EMBL/GenBank/DDBJ whole genome shotgun (WGS) entry which is preliminary data.</text>
</comment>
<sequence>MLKKWTLIWAGILIYSSVYAQKVEHTTLGDPKAIVYDLEFSKDGSKLATTEGNRVNIWTLEQQQLLQTLNGHESAVLALAYVNDNMLVSGSKDGQLFLWDTATGTPQKRIAAHRGPVTAVAVSPDGNLVATAGADHLVKVWNMASGMEETVFSGHTADVTSVAFSKSGDYLISGGGDSQIMVWQLSEKKLFKTLQGHTNWVRSIAVHPDGNTIASTGDDKRILIWQLQEAEAITPVQEFRKLHKNWITSVDYQTNGSYFVSTGHDNNMTISRADSPKNYYYTKYRNRLIHHKGYQYAWKTAFQPNSYHVAVATLGSGVLLTDYFQKIYNIPHELFITAIDNQQYKEQRYEFKADKAVVKIEGEVSRPKMVASMNLLHGKKNIAVDVRRNGKFSVTVNLATDGSDLSFTIMDKDGQINPSGHSIKVHFQK</sequence>
<keyword evidence="5" id="KW-1185">Reference proteome</keyword>
<dbReference type="InterPro" id="IPR001680">
    <property type="entry name" value="WD40_rpt"/>
</dbReference>
<dbReference type="PANTHER" id="PTHR22847:SF637">
    <property type="entry name" value="WD REPEAT DOMAIN 5B"/>
    <property type="match status" value="1"/>
</dbReference>
<dbReference type="CDD" id="cd00200">
    <property type="entry name" value="WD40"/>
    <property type="match status" value="1"/>
</dbReference>
<evidence type="ECO:0000256" key="1">
    <source>
        <dbReference type="ARBA" id="ARBA00022574"/>
    </source>
</evidence>
<dbReference type="SUPFAM" id="SSF50978">
    <property type="entry name" value="WD40 repeat-like"/>
    <property type="match status" value="1"/>
</dbReference>
<evidence type="ECO:0000256" key="3">
    <source>
        <dbReference type="PROSITE-ProRule" id="PRU00221"/>
    </source>
</evidence>
<dbReference type="PANTHER" id="PTHR22847">
    <property type="entry name" value="WD40 REPEAT PROTEIN"/>
    <property type="match status" value="1"/>
</dbReference>
<dbReference type="PROSITE" id="PS00678">
    <property type="entry name" value="WD_REPEATS_1"/>
    <property type="match status" value="2"/>
</dbReference>
<dbReference type="RefSeq" id="WP_199108340.1">
    <property type="nucleotide sequence ID" value="NZ_JAHWXQ010000001.1"/>
</dbReference>
<dbReference type="PRINTS" id="PR00320">
    <property type="entry name" value="GPROTEINBRPT"/>
</dbReference>
<dbReference type="PROSITE" id="PS50082">
    <property type="entry name" value="WD_REPEATS_2"/>
    <property type="match status" value="4"/>
</dbReference>
<name>A0ABS6X794_9BACT</name>
<gene>
    <name evidence="4" type="ORF">KYK27_01740</name>
</gene>
<dbReference type="Gene3D" id="2.130.10.10">
    <property type="entry name" value="YVTN repeat-like/Quinoprotein amine dehydrogenase"/>
    <property type="match status" value="2"/>
</dbReference>
<feature type="repeat" description="WD" evidence="3">
    <location>
        <begin position="110"/>
        <end position="151"/>
    </location>
</feature>
<keyword evidence="1 3" id="KW-0853">WD repeat</keyword>
<dbReference type="InterPro" id="IPR020472">
    <property type="entry name" value="WD40_PAC1"/>
</dbReference>
<feature type="repeat" description="WD" evidence="3">
    <location>
        <begin position="69"/>
        <end position="109"/>
    </location>
</feature>
<accession>A0ABS6X794</accession>
<dbReference type="SMART" id="SM00320">
    <property type="entry name" value="WD40"/>
    <property type="match status" value="6"/>
</dbReference>
<evidence type="ECO:0000313" key="4">
    <source>
        <dbReference type="EMBL" id="MBW3363746.1"/>
    </source>
</evidence>
<dbReference type="EMBL" id="JAHWXQ010000001">
    <property type="protein sequence ID" value="MBW3363746.1"/>
    <property type="molecule type" value="Genomic_DNA"/>
</dbReference>
<protein>
    <submittedName>
        <fullName evidence="4">WD40 repeat domain-containing protein</fullName>
    </submittedName>
</protein>
<keyword evidence="2" id="KW-0677">Repeat</keyword>
<evidence type="ECO:0000313" key="5">
    <source>
        <dbReference type="Proteomes" id="UP000774935"/>
    </source>
</evidence>